<gene>
    <name evidence="3" type="ORF">FPZ22_09645</name>
</gene>
<dbReference type="EMBL" id="CP042218">
    <property type="protein sequence ID" value="QDW67114.1"/>
    <property type="molecule type" value="Genomic_DNA"/>
</dbReference>
<evidence type="ECO:0000313" key="3">
    <source>
        <dbReference type="EMBL" id="QDW67114.1"/>
    </source>
</evidence>
<keyword evidence="2" id="KW-0812">Transmembrane</keyword>
<organism evidence="3 4">
    <name type="scientific">Luteimonas granuli</name>
    <dbReference type="NCBI Taxonomy" id="1176533"/>
    <lineage>
        <taxon>Bacteria</taxon>
        <taxon>Pseudomonadati</taxon>
        <taxon>Pseudomonadota</taxon>
        <taxon>Gammaproteobacteria</taxon>
        <taxon>Lysobacterales</taxon>
        <taxon>Lysobacteraceae</taxon>
        <taxon>Luteimonas</taxon>
    </lineage>
</organism>
<dbReference type="Proteomes" id="UP000316584">
    <property type="component" value="Chromosome"/>
</dbReference>
<feature type="compositionally biased region" description="Basic and acidic residues" evidence="1">
    <location>
        <begin position="269"/>
        <end position="285"/>
    </location>
</feature>
<dbReference type="RefSeq" id="WP_144892502.1">
    <property type="nucleotide sequence ID" value="NZ_CP042218.1"/>
</dbReference>
<keyword evidence="2" id="KW-1133">Transmembrane helix</keyword>
<dbReference type="OrthoDB" id="6051102at2"/>
<feature type="compositionally biased region" description="Pro residues" evidence="1">
    <location>
        <begin position="239"/>
        <end position="248"/>
    </location>
</feature>
<evidence type="ECO:0008006" key="5">
    <source>
        <dbReference type="Google" id="ProtNLM"/>
    </source>
</evidence>
<sequence length="295" mass="30770">MPVESAGARTWLLAAVALWALATWLLGLAGLGGRIERLPPDPGLVQDLPAMVQPGDGRPGPLAQYTESRDRPLFAPDRRPQSFVLDPQAEDAPAGFEYVLTSVLISPGLEVAIVRPAQGGEPVRLKVGEAAEGAPGWQLASVEPRRAVFEGPEGRRALELRVFDGVGGEPPTPISVVPRPSQPQSPASTRASTQAPTPGSMTPPTSTPTPVTAPPGNGARRPAAEPVRGEGANGVPESQPTPQPPTPAPQTGAPVDASGTPSPEAQVEAIRRRIEERRARMREQGRQGQPPGGSP</sequence>
<feature type="transmembrane region" description="Helical" evidence="2">
    <location>
        <begin position="12"/>
        <end position="31"/>
    </location>
</feature>
<keyword evidence="2" id="KW-0472">Membrane</keyword>
<proteinExistence type="predicted"/>
<evidence type="ECO:0000256" key="1">
    <source>
        <dbReference type="SAM" id="MobiDB-lite"/>
    </source>
</evidence>
<reference evidence="3 4" key="1">
    <citation type="submission" date="2019-07" db="EMBL/GenBank/DDBJ databases">
        <title>Full genome sequence of Luteimonas sp. Gr-4.</title>
        <authorList>
            <person name="Im W.-T."/>
        </authorList>
    </citation>
    <scope>NUCLEOTIDE SEQUENCE [LARGE SCALE GENOMIC DNA]</scope>
    <source>
        <strain evidence="3 4">Gr-4</strain>
    </source>
</reference>
<feature type="compositionally biased region" description="Low complexity" evidence="1">
    <location>
        <begin position="174"/>
        <end position="204"/>
    </location>
</feature>
<feature type="region of interest" description="Disordered" evidence="1">
    <location>
        <begin position="164"/>
        <end position="295"/>
    </location>
</feature>
<evidence type="ECO:0000256" key="2">
    <source>
        <dbReference type="SAM" id="Phobius"/>
    </source>
</evidence>
<keyword evidence="4" id="KW-1185">Reference proteome</keyword>
<feature type="compositionally biased region" description="Low complexity" evidence="1">
    <location>
        <begin position="214"/>
        <end position="226"/>
    </location>
</feature>
<dbReference type="AlphaFoldDB" id="A0A518N5B9"/>
<accession>A0A518N5B9</accession>
<protein>
    <recommendedName>
        <fullName evidence="5">General secretion pathway protein GspN</fullName>
    </recommendedName>
</protein>
<dbReference type="KEGG" id="lug:FPZ22_09645"/>
<evidence type="ECO:0000313" key="4">
    <source>
        <dbReference type="Proteomes" id="UP000316584"/>
    </source>
</evidence>
<name>A0A518N5B9_9GAMM</name>